<reference evidence="2 3" key="2">
    <citation type="journal article" date="2023" name="Plant Pathol.">
        <title>Dismantling and reorganizing Pseudomonas marginalis sensu#lato.</title>
        <authorList>
            <person name="Sawada H."/>
            <person name="Fujikawa T."/>
            <person name="Satou M."/>
        </authorList>
    </citation>
    <scope>NUCLEOTIDE SEQUENCE [LARGE SCALE GENOMIC DNA]</scope>
    <source>
        <strain evidence="2 3">MAFF 302030</strain>
    </source>
</reference>
<gene>
    <name evidence="2" type="ORF">M1B34_17570</name>
</gene>
<dbReference type="Gene3D" id="3.10.180.10">
    <property type="entry name" value="2,3-Dihydroxybiphenyl 1,2-Dioxygenase, domain 1"/>
    <property type="match status" value="2"/>
</dbReference>
<organism evidence="2 3">
    <name type="scientific">Pseudomonas morbosilactucae</name>
    <dbReference type="NCBI Taxonomy" id="2938197"/>
    <lineage>
        <taxon>Bacteria</taxon>
        <taxon>Pseudomonadati</taxon>
        <taxon>Pseudomonadota</taxon>
        <taxon>Gammaproteobacteria</taxon>
        <taxon>Pseudomonadales</taxon>
        <taxon>Pseudomonadaceae</taxon>
        <taxon>Pseudomonas</taxon>
    </lineage>
</organism>
<evidence type="ECO:0000313" key="2">
    <source>
        <dbReference type="EMBL" id="MCK9799464.1"/>
    </source>
</evidence>
<sequence>MQTLQTSTPARLCYLHLASKTASRQIDFYQRMLDMDSQAQADGSWVLRGTQRAMLVSPADHSGLLASAYDLGNQERLATLRTRLIERDCAVQSLDSPLLEPGAFLIRDPQGRQTIFGVSPANAAATAGSPPGMPGRLQHVVFQTTELEAMIDFYVNTVGFTVSDNVVDEETGQLMVCFLRSDDEHHSLAFFRGSKNEWDHHCYETNEWNDIRDWGDRFAKERVSIFFGPGRHGPGNNLFFMVVDADRNRLEFSAELEEVPDATREPGRWPQGEYTLNSWGRAWIRT</sequence>
<dbReference type="InterPro" id="IPR004360">
    <property type="entry name" value="Glyas_Fos-R_dOase_dom"/>
</dbReference>
<dbReference type="InterPro" id="IPR037523">
    <property type="entry name" value="VOC_core"/>
</dbReference>
<reference evidence="2 3" key="1">
    <citation type="journal article" date="2022" name="Int. J. Syst. Evol. Microbiol.">
        <title>Pseudomonas aegrilactucae sp. nov. and Pseudomonas morbosilactucae sp. nov., pathogens causing bacterial rot of lettuce in Japan.</title>
        <authorList>
            <person name="Sawada H."/>
            <person name="Fujikawa T."/>
            <person name="Satou M."/>
        </authorList>
    </citation>
    <scope>NUCLEOTIDE SEQUENCE [LARGE SCALE GENOMIC DNA]</scope>
    <source>
        <strain evidence="2 3">MAFF 302030</strain>
    </source>
</reference>
<evidence type="ECO:0000313" key="3">
    <source>
        <dbReference type="Proteomes" id="UP001155059"/>
    </source>
</evidence>
<comment type="caution">
    <text evidence="2">The sequence shown here is derived from an EMBL/GenBank/DDBJ whole genome shotgun (WGS) entry which is preliminary data.</text>
</comment>
<dbReference type="InterPro" id="IPR029068">
    <property type="entry name" value="Glyas_Bleomycin-R_OHBP_Dase"/>
</dbReference>
<feature type="domain" description="VOC" evidence="1">
    <location>
        <begin position="136"/>
        <end position="255"/>
    </location>
</feature>
<dbReference type="RefSeq" id="WP_268265787.1">
    <property type="nucleotide sequence ID" value="NZ_JALQCW010000042.1"/>
</dbReference>
<dbReference type="PROSITE" id="PS51819">
    <property type="entry name" value="VOC"/>
    <property type="match status" value="1"/>
</dbReference>
<name>A0A9X2C7Q5_9PSED</name>
<dbReference type="Proteomes" id="UP001155059">
    <property type="component" value="Unassembled WGS sequence"/>
</dbReference>
<proteinExistence type="predicted"/>
<dbReference type="Pfam" id="PF00903">
    <property type="entry name" value="Glyoxalase"/>
    <property type="match status" value="1"/>
</dbReference>
<accession>A0A9X2C7Q5</accession>
<dbReference type="CDD" id="cd08343">
    <property type="entry name" value="ED_TypeI_classII_C"/>
    <property type="match status" value="1"/>
</dbReference>
<dbReference type="EMBL" id="JALQCW010000042">
    <property type="protein sequence ID" value="MCK9799464.1"/>
    <property type="molecule type" value="Genomic_DNA"/>
</dbReference>
<protein>
    <submittedName>
        <fullName evidence="2">VOC family protein</fullName>
    </submittedName>
</protein>
<evidence type="ECO:0000259" key="1">
    <source>
        <dbReference type="PROSITE" id="PS51819"/>
    </source>
</evidence>
<dbReference type="AlphaFoldDB" id="A0A9X2C7Q5"/>
<dbReference type="SUPFAM" id="SSF54593">
    <property type="entry name" value="Glyoxalase/Bleomycin resistance protein/Dihydroxybiphenyl dioxygenase"/>
    <property type="match status" value="2"/>
</dbReference>